<evidence type="ECO:0000313" key="6">
    <source>
        <dbReference type="EMBL" id="AHY96058.1"/>
    </source>
</evidence>
<dbReference type="EMBL" id="KF444058">
    <property type="protein sequence ID" value="AHY96058.1"/>
    <property type="molecule type" value="Genomic_DNA"/>
</dbReference>
<comment type="similarity">
    <text evidence="1">Belongs to the papillomaviridae E4 protein family.</text>
</comment>
<evidence type="ECO:0000313" key="4">
    <source>
        <dbReference type="EMBL" id="AHY96044.1"/>
    </source>
</evidence>
<name>A0A219KX26_HPV26</name>
<feature type="compositionally biased region" description="Pro residues" evidence="3">
    <location>
        <begin position="22"/>
        <end position="33"/>
    </location>
</feature>
<gene>
    <name evidence="4" type="primary">E4</name>
</gene>
<dbReference type="EMBL" id="KF444056">
    <property type="protein sequence ID" value="AHY96044.1"/>
    <property type="molecule type" value="Genomic_DNA"/>
</dbReference>
<reference evidence="4" key="1">
    <citation type="submission" date="2013-07" db="EMBL/GenBank/DDBJ databases">
        <title>Evolution and classification of Alphapapillomavirus complete genome variants.</title>
        <authorList>
            <person name="Chen Z."/>
            <person name="Burk R."/>
        </authorList>
    </citation>
    <scope>NUCLEOTIDE SEQUENCE</scope>
    <source>
        <strain evidence="4">Qv02168</strain>
        <strain evidence="5">Qv27343</strain>
        <strain evidence="6">Qv39902</strain>
    </source>
</reference>
<protein>
    <submittedName>
        <fullName evidence="4">Early protein E4</fullName>
    </submittedName>
</protein>
<evidence type="ECO:0000256" key="3">
    <source>
        <dbReference type="SAM" id="MobiDB-lite"/>
    </source>
</evidence>
<evidence type="ECO:0000256" key="2">
    <source>
        <dbReference type="ARBA" id="ARBA00022518"/>
    </source>
</evidence>
<evidence type="ECO:0000313" key="5">
    <source>
        <dbReference type="EMBL" id="AHY96051.1"/>
    </source>
</evidence>
<accession>A0A219KX26</accession>
<organism evidence="4">
    <name type="scientific">Human papillomavirus type 26</name>
    <dbReference type="NCBI Taxonomy" id="333762"/>
    <lineage>
        <taxon>Viruses</taxon>
        <taxon>Monodnaviria</taxon>
        <taxon>Shotokuvirae</taxon>
        <taxon>Cossaviricota</taxon>
        <taxon>Papovaviricetes</taxon>
        <taxon>Zurhausenvirales</taxon>
        <taxon>Papillomaviridae</taxon>
        <taxon>Firstpapillomavirinae</taxon>
        <taxon>Alphapapillomavirus</taxon>
        <taxon>Alphapapillomavirus 5</taxon>
    </lineage>
</organism>
<organismHost>
    <name type="scientific">Homo sapiens</name>
    <name type="common">Human</name>
    <dbReference type="NCBI Taxonomy" id="9606"/>
</organismHost>
<sequence>MYLVPAAATKYPLLKLLSQYQTPPPRPPKPTCPWAPRKPRRHTQESDDDSVDLTPPSPQSPLSPQLPHSPDSQWTIQTTTYTVQVEAITREGTRVVTKLCL</sequence>
<feature type="compositionally biased region" description="Low complexity" evidence="3">
    <location>
        <begin position="62"/>
        <end position="73"/>
    </location>
</feature>
<evidence type="ECO:0000256" key="1">
    <source>
        <dbReference type="ARBA" id="ARBA00009551"/>
    </source>
</evidence>
<proteinExistence type="inferred from homology"/>
<dbReference type="EMBL" id="KF444057">
    <property type="protein sequence ID" value="AHY96051.1"/>
    <property type="molecule type" value="Genomic_DNA"/>
</dbReference>
<feature type="region of interest" description="Disordered" evidence="3">
    <location>
        <begin position="19"/>
        <end position="73"/>
    </location>
</feature>
<dbReference type="InterPro" id="IPR003861">
    <property type="entry name" value="Papilloma_E4"/>
</dbReference>
<dbReference type="Pfam" id="PF02711">
    <property type="entry name" value="Pap_E4"/>
    <property type="match status" value="1"/>
</dbReference>
<keyword evidence="2" id="KW-0244">Early protein</keyword>